<dbReference type="Proteomes" id="UP000275408">
    <property type="component" value="Unassembled WGS sequence"/>
</dbReference>
<keyword evidence="6" id="KW-1185">Reference proteome</keyword>
<dbReference type="EMBL" id="RCHS01004155">
    <property type="protein sequence ID" value="RMX37286.1"/>
    <property type="molecule type" value="Genomic_DNA"/>
</dbReference>
<dbReference type="Gene3D" id="2.10.25.160">
    <property type="entry name" value="Granulin"/>
    <property type="match status" value="1"/>
</dbReference>
<feature type="signal peptide" evidence="3">
    <location>
        <begin position="1"/>
        <end position="21"/>
    </location>
</feature>
<gene>
    <name evidence="5" type="ORF">pdam_00022622</name>
</gene>
<dbReference type="InterPro" id="IPR000118">
    <property type="entry name" value="Granulin"/>
</dbReference>
<feature type="compositionally biased region" description="Polar residues" evidence="2">
    <location>
        <begin position="983"/>
        <end position="1001"/>
    </location>
</feature>
<feature type="compositionally biased region" description="Basic residues" evidence="2">
    <location>
        <begin position="593"/>
        <end position="609"/>
    </location>
</feature>
<feature type="chain" id="PRO_5018180937" description="Granulins domain-containing protein" evidence="3">
    <location>
        <begin position="22"/>
        <end position="1387"/>
    </location>
</feature>
<feature type="compositionally biased region" description="Basic and acidic residues" evidence="2">
    <location>
        <begin position="734"/>
        <end position="745"/>
    </location>
</feature>
<dbReference type="PROSITE" id="PS00799">
    <property type="entry name" value="GRANULINS"/>
    <property type="match status" value="1"/>
</dbReference>
<evidence type="ECO:0000313" key="6">
    <source>
        <dbReference type="Proteomes" id="UP000275408"/>
    </source>
</evidence>
<proteinExistence type="predicted"/>
<dbReference type="SUPFAM" id="SSF52266">
    <property type="entry name" value="SGNH hydrolase"/>
    <property type="match status" value="1"/>
</dbReference>
<feature type="region of interest" description="Disordered" evidence="2">
    <location>
        <begin position="1365"/>
        <end position="1387"/>
    </location>
</feature>
<keyword evidence="1" id="KW-1015">Disulfide bond</keyword>
<dbReference type="InterPro" id="IPR036514">
    <property type="entry name" value="SGNH_hydro_sf"/>
</dbReference>
<keyword evidence="3" id="KW-0732">Signal</keyword>
<dbReference type="OrthoDB" id="5986606at2759"/>
<reference evidence="5 6" key="1">
    <citation type="journal article" date="2018" name="Sci. Rep.">
        <title>Comparative analysis of the Pocillopora damicornis genome highlights role of immune system in coral evolution.</title>
        <authorList>
            <person name="Cunning R."/>
            <person name="Bay R.A."/>
            <person name="Gillette P."/>
            <person name="Baker A.C."/>
            <person name="Traylor-Knowles N."/>
        </authorList>
    </citation>
    <scope>NUCLEOTIDE SEQUENCE [LARGE SCALE GENOMIC DNA]</scope>
    <source>
        <strain evidence="5">RSMAS</strain>
        <tissue evidence="5">Whole animal</tissue>
    </source>
</reference>
<accession>A0A3M6T794</accession>
<organism evidence="5 6">
    <name type="scientific">Pocillopora damicornis</name>
    <name type="common">Cauliflower coral</name>
    <name type="synonym">Millepora damicornis</name>
    <dbReference type="NCBI Taxonomy" id="46731"/>
    <lineage>
        <taxon>Eukaryota</taxon>
        <taxon>Metazoa</taxon>
        <taxon>Cnidaria</taxon>
        <taxon>Anthozoa</taxon>
        <taxon>Hexacorallia</taxon>
        <taxon>Scleractinia</taxon>
        <taxon>Astrocoeniina</taxon>
        <taxon>Pocilloporidae</taxon>
        <taxon>Pocillopora</taxon>
    </lineage>
</organism>
<feature type="compositionally biased region" description="Basic residues" evidence="2">
    <location>
        <begin position="617"/>
        <end position="627"/>
    </location>
</feature>
<feature type="region of interest" description="Disordered" evidence="2">
    <location>
        <begin position="1193"/>
        <end position="1235"/>
    </location>
</feature>
<dbReference type="Gene3D" id="3.40.50.1110">
    <property type="entry name" value="SGNH hydrolase"/>
    <property type="match status" value="1"/>
</dbReference>
<dbReference type="CDD" id="cd00229">
    <property type="entry name" value="SGNH_hydrolase"/>
    <property type="match status" value="1"/>
</dbReference>
<comment type="caution">
    <text evidence="5">The sequence shown here is derived from an EMBL/GenBank/DDBJ whole genome shotgun (WGS) entry which is preliminary data.</text>
</comment>
<evidence type="ECO:0000313" key="5">
    <source>
        <dbReference type="EMBL" id="RMX37286.1"/>
    </source>
</evidence>
<feature type="compositionally biased region" description="Basic and acidic residues" evidence="2">
    <location>
        <begin position="573"/>
        <end position="592"/>
    </location>
</feature>
<name>A0A3M6T794_POCDA</name>
<evidence type="ECO:0000256" key="3">
    <source>
        <dbReference type="SAM" id="SignalP"/>
    </source>
</evidence>
<feature type="domain" description="Granulins" evidence="4">
    <location>
        <begin position="477"/>
        <end position="490"/>
    </location>
</feature>
<dbReference type="SMART" id="SM00277">
    <property type="entry name" value="GRAN"/>
    <property type="match status" value="1"/>
</dbReference>
<evidence type="ECO:0000259" key="4">
    <source>
        <dbReference type="PROSITE" id="PS00799"/>
    </source>
</evidence>
<dbReference type="STRING" id="46731.A0A3M6T794"/>
<feature type="region of interest" description="Disordered" evidence="2">
    <location>
        <begin position="555"/>
        <end position="627"/>
    </location>
</feature>
<dbReference type="InterPro" id="IPR037277">
    <property type="entry name" value="Granulin_sf"/>
</dbReference>
<feature type="compositionally biased region" description="Low complexity" evidence="2">
    <location>
        <begin position="1205"/>
        <end position="1222"/>
    </location>
</feature>
<dbReference type="Pfam" id="PF00396">
    <property type="entry name" value="Granulin"/>
    <property type="match status" value="1"/>
</dbReference>
<sequence>MLGGSSVLRLVGLLWFSSTCAFTQDRTAYRGQWRNYFPARNSGRNALYSRYLRRNSSWNPKVNSMAFSYIRSNKWSKTRRRQDIYDGSDYDWDGFPVEDTPTWPPDYNSWPQTVTQAPSQVVAPQLPQQVPTQPPLQAQQLGPYRVPPLVTNPIGAPKVVPQPRISLSTTQTQSVAPRINSYKDSKPSVSMEVRDALRVCSPGPPLGVNPLFRNCLIIGDSISLGYLTTVKGQLKGLCQVQHAPFAKGSGAVDSRYGLQCLSMMLSTTSLEPTHYDAVVFNFGMHDIDYSKLFPEEFVPLEEYGQNLRKIKNIILQRGAQVAFALTTPVPIAGRRNKRVIAYNKEAVRIMEEGPRVDIIDLHAAVIKVCGEPPYDTCSIMKQPRDVHFNPKGSHILGVRVGAAFRSLLSRAKPRGQLSPPKAPELSTREGLASAYLHDDTSFCPDMVTRCPARTTCCEDLLSLTGYGCCMAPDAARCPDSWHCCPRGSHCSTSCNFRSCRCIFPFAHPLSGKLTKEGARINVESKSESGIHPAGSEGTAQKVKAKNLMSMERKGKENKLKANLDNNQTKLHKKGEGKSEHIVKPKESKTERLKQRRKDKARKKTKKNTSKPHENRLSAHKLKKSRKVKTIQKISKKVVKAHRKHQKTRFHHKKKQHWINVFQYGFGALKKHEPHITFSHTWGKRKHQKLSFKSNRHNHKRPRIDISMTEELKHLIVNHRKEKLRARLRLHSDASDKYSHGSEKNRHIQRTKSKKLKRWRGKKFNRVKIRRIFTQPKAKYHEKHRHHARTPILRHKLKKDGKLRNFAKQNAEGNSRDGLLKGTLHSREWNTLNVNHLDENTSAHGATSFSESGKSNDSRILIQNATFKEKIPLGSYGEEQDIKLNLTNNICNSSSAHESASINENEHNYSLNVPPTHIAPQSDEDPQGFSAMRLPNVTTNCTGKIPDKGKPIRNSLTIFKAYPKHSSIEGSGQDGDRVRGSGDVANNATSNEGHSNKSSVKYTANTRNGGAFLTSGTGNKVWIDSISGFGANGLEADGSFLGSSSGLEESIPNGGDFDRPEFDAYGESSGDDPEKVIADGGLQRADGIKSSDKASSFGSNWNTPIILSGSSNGNTVENGGRREFGGEAEYGIERDVDKVITFSGDKEATYSGSAFYSGTNSFNQNNKAMANEQAIKQDGEDFFSTSTKYVFPQTTENDWSSGEAFSGSEPSSSHQSGTSGWESSGEDSSYSGHRPVVTRGISSVSVSAHQSEVDFDGKYDASGVANEEEVTRGKKSDIGGAVKNNQKSLVKTVRANHETNRSRTSWKDEDLQQLLYWLSTSDDDSHFKQTPSSTNLGPLHYVNQTESRYSHMRRLHEMLLQKVFPDFSKGNEQPNLEESEGEEEVNVK</sequence>
<evidence type="ECO:0000256" key="2">
    <source>
        <dbReference type="SAM" id="MobiDB-lite"/>
    </source>
</evidence>
<feature type="region of interest" description="Disordered" evidence="2">
    <location>
        <begin position="734"/>
        <end position="758"/>
    </location>
</feature>
<feature type="compositionally biased region" description="Basic residues" evidence="2">
    <location>
        <begin position="746"/>
        <end position="758"/>
    </location>
</feature>
<feature type="region of interest" description="Disordered" evidence="2">
    <location>
        <begin position="906"/>
        <end position="929"/>
    </location>
</feature>
<feature type="compositionally biased region" description="Acidic residues" evidence="2">
    <location>
        <begin position="1374"/>
        <end position="1387"/>
    </location>
</feature>
<protein>
    <recommendedName>
        <fullName evidence="4">Granulins domain-containing protein</fullName>
    </recommendedName>
</protein>
<feature type="region of interest" description="Disordered" evidence="2">
    <location>
        <begin position="964"/>
        <end position="1001"/>
    </location>
</feature>
<evidence type="ECO:0000256" key="1">
    <source>
        <dbReference type="ARBA" id="ARBA00023157"/>
    </source>
</evidence>